<comment type="caution">
    <text evidence="1">The sequence shown here is derived from an EMBL/GenBank/DDBJ whole genome shotgun (WGS) entry which is preliminary data.</text>
</comment>
<feature type="non-terminal residue" evidence="1">
    <location>
        <position position="19"/>
    </location>
</feature>
<dbReference type="Proteomes" id="UP000265520">
    <property type="component" value="Unassembled WGS sequence"/>
</dbReference>
<accession>A0A392TPF7</accession>
<organism evidence="1 2">
    <name type="scientific">Trifolium medium</name>
    <dbReference type="NCBI Taxonomy" id="97028"/>
    <lineage>
        <taxon>Eukaryota</taxon>
        <taxon>Viridiplantae</taxon>
        <taxon>Streptophyta</taxon>
        <taxon>Embryophyta</taxon>
        <taxon>Tracheophyta</taxon>
        <taxon>Spermatophyta</taxon>
        <taxon>Magnoliopsida</taxon>
        <taxon>eudicotyledons</taxon>
        <taxon>Gunneridae</taxon>
        <taxon>Pentapetalae</taxon>
        <taxon>rosids</taxon>
        <taxon>fabids</taxon>
        <taxon>Fabales</taxon>
        <taxon>Fabaceae</taxon>
        <taxon>Papilionoideae</taxon>
        <taxon>50 kb inversion clade</taxon>
        <taxon>NPAAA clade</taxon>
        <taxon>Hologalegina</taxon>
        <taxon>IRL clade</taxon>
        <taxon>Trifolieae</taxon>
        <taxon>Trifolium</taxon>
    </lineage>
</organism>
<sequence length="19" mass="1971">PAWPITTRKMADSGGQLAA</sequence>
<evidence type="ECO:0000313" key="2">
    <source>
        <dbReference type="Proteomes" id="UP000265520"/>
    </source>
</evidence>
<reference evidence="1 2" key="1">
    <citation type="journal article" date="2018" name="Front. Plant Sci.">
        <title>Red Clover (Trifolium pratense) and Zigzag Clover (T. medium) - A Picture of Genomic Similarities and Differences.</title>
        <authorList>
            <person name="Dluhosova J."/>
            <person name="Istvanek J."/>
            <person name="Nedelnik J."/>
            <person name="Repkova J."/>
        </authorList>
    </citation>
    <scope>NUCLEOTIDE SEQUENCE [LARGE SCALE GENOMIC DNA]</scope>
    <source>
        <strain evidence="2">cv. 10/8</strain>
        <tissue evidence="1">Leaf</tissue>
    </source>
</reference>
<name>A0A392TPF7_9FABA</name>
<evidence type="ECO:0000313" key="1">
    <source>
        <dbReference type="EMBL" id="MCI61735.1"/>
    </source>
</evidence>
<protein>
    <submittedName>
        <fullName evidence="1">Uncharacterized protein</fullName>
    </submittedName>
</protein>
<proteinExistence type="predicted"/>
<keyword evidence="2" id="KW-1185">Reference proteome</keyword>
<feature type="non-terminal residue" evidence="1">
    <location>
        <position position="1"/>
    </location>
</feature>
<dbReference type="EMBL" id="LXQA010605327">
    <property type="protein sequence ID" value="MCI61735.1"/>
    <property type="molecule type" value="Genomic_DNA"/>
</dbReference>
<dbReference type="AlphaFoldDB" id="A0A392TPF7"/>